<dbReference type="Gramene" id="AUR62002022-RA">
    <property type="protein sequence ID" value="AUR62002022-RA:cds"/>
    <property type="gene ID" value="AUR62002022"/>
</dbReference>
<proteinExistence type="predicted"/>
<dbReference type="PANTHER" id="PTHR31718:SF0">
    <property type="entry name" value="PLAT DOMAIN-CONTAINING PROTEIN 2"/>
    <property type="match status" value="1"/>
</dbReference>
<protein>
    <recommendedName>
        <fullName evidence="2">PLAT domain-containing protein</fullName>
    </recommendedName>
</protein>
<reference evidence="3" key="2">
    <citation type="submission" date="2021-03" db="UniProtKB">
        <authorList>
            <consortium name="EnsemblPlants"/>
        </authorList>
    </citation>
    <scope>IDENTIFICATION</scope>
</reference>
<dbReference type="EnsemblPlants" id="AUR62002022-RA">
    <property type="protein sequence ID" value="AUR62002022-RA:cds"/>
    <property type="gene ID" value="AUR62002022"/>
</dbReference>
<dbReference type="Proteomes" id="UP000596660">
    <property type="component" value="Unplaced"/>
</dbReference>
<dbReference type="PROSITE" id="PS50095">
    <property type="entry name" value="PLAT"/>
    <property type="match status" value="1"/>
</dbReference>
<dbReference type="SUPFAM" id="SSF49723">
    <property type="entry name" value="Lipase/lipooxygenase domain (PLAT/LH2 domain)"/>
    <property type="match status" value="1"/>
</dbReference>
<reference evidence="3" key="1">
    <citation type="journal article" date="2017" name="Nature">
        <title>The genome of Chenopodium quinoa.</title>
        <authorList>
            <person name="Jarvis D.E."/>
            <person name="Ho Y.S."/>
            <person name="Lightfoot D.J."/>
            <person name="Schmoeckel S.M."/>
            <person name="Li B."/>
            <person name="Borm T.J.A."/>
            <person name="Ohyanagi H."/>
            <person name="Mineta K."/>
            <person name="Michell C.T."/>
            <person name="Saber N."/>
            <person name="Kharbatia N.M."/>
            <person name="Rupper R.R."/>
            <person name="Sharp A.R."/>
            <person name="Dally N."/>
            <person name="Boughton B.A."/>
            <person name="Woo Y.H."/>
            <person name="Gao G."/>
            <person name="Schijlen E.G.W.M."/>
            <person name="Guo X."/>
            <person name="Momin A.A."/>
            <person name="Negrao S."/>
            <person name="Al-Babili S."/>
            <person name="Gehring C."/>
            <person name="Roessner U."/>
            <person name="Jung C."/>
            <person name="Murphy K."/>
            <person name="Arold S.T."/>
            <person name="Gojobori T."/>
            <person name="van der Linden C.G."/>
            <person name="van Loo E.N."/>
            <person name="Jellen E.N."/>
            <person name="Maughan P.J."/>
            <person name="Tester M."/>
        </authorList>
    </citation>
    <scope>NUCLEOTIDE SEQUENCE [LARGE SCALE GENOMIC DNA]</scope>
    <source>
        <strain evidence="3">cv. PI 614886</strain>
    </source>
</reference>
<comment type="caution">
    <text evidence="1">Lacks conserved residue(s) required for the propagation of feature annotation.</text>
</comment>
<accession>A0A803KSL4</accession>
<dbReference type="Pfam" id="PF01477">
    <property type="entry name" value="PLAT"/>
    <property type="match status" value="1"/>
</dbReference>
<sequence length="131" mass="14552">MNTAVQREAWGGLMEKAHDYYERGNLDIFSGRCPCLSRPVCAMELASDGSGSHHSWYCNYVEVTTTGPHIQCGQQLFTIEQWLSRDRSPHELSAFKDNCNNDDGLKRRRPNSSLLPVEILLAGAGSSAASY</sequence>
<dbReference type="OMA" id="CSQEKFE"/>
<evidence type="ECO:0000256" key="1">
    <source>
        <dbReference type="PROSITE-ProRule" id="PRU00152"/>
    </source>
</evidence>
<dbReference type="AlphaFoldDB" id="A0A803KSL4"/>
<evidence type="ECO:0000313" key="4">
    <source>
        <dbReference type="Proteomes" id="UP000596660"/>
    </source>
</evidence>
<feature type="domain" description="PLAT" evidence="2">
    <location>
        <begin position="1"/>
        <end position="97"/>
    </location>
</feature>
<dbReference type="InterPro" id="IPR036392">
    <property type="entry name" value="PLAT/LH2_dom_sf"/>
</dbReference>
<dbReference type="InterPro" id="IPR001024">
    <property type="entry name" value="PLAT/LH2_dom"/>
</dbReference>
<evidence type="ECO:0000313" key="3">
    <source>
        <dbReference type="EnsemblPlants" id="AUR62002022-RA:cds"/>
    </source>
</evidence>
<evidence type="ECO:0000259" key="2">
    <source>
        <dbReference type="PROSITE" id="PS50095"/>
    </source>
</evidence>
<keyword evidence="4" id="KW-1185">Reference proteome</keyword>
<dbReference type="PANTHER" id="PTHR31718">
    <property type="entry name" value="PLAT DOMAIN-CONTAINING PROTEIN"/>
    <property type="match status" value="1"/>
</dbReference>
<organism evidence="3 4">
    <name type="scientific">Chenopodium quinoa</name>
    <name type="common">Quinoa</name>
    <dbReference type="NCBI Taxonomy" id="63459"/>
    <lineage>
        <taxon>Eukaryota</taxon>
        <taxon>Viridiplantae</taxon>
        <taxon>Streptophyta</taxon>
        <taxon>Embryophyta</taxon>
        <taxon>Tracheophyta</taxon>
        <taxon>Spermatophyta</taxon>
        <taxon>Magnoliopsida</taxon>
        <taxon>eudicotyledons</taxon>
        <taxon>Gunneridae</taxon>
        <taxon>Pentapetalae</taxon>
        <taxon>Caryophyllales</taxon>
        <taxon>Chenopodiaceae</taxon>
        <taxon>Chenopodioideae</taxon>
        <taxon>Atripliceae</taxon>
        <taxon>Chenopodium</taxon>
    </lineage>
</organism>
<name>A0A803KSL4_CHEQI</name>
<dbReference type="Gene3D" id="2.60.60.20">
    <property type="entry name" value="PLAT/LH2 domain"/>
    <property type="match status" value="1"/>
</dbReference>